<protein>
    <submittedName>
        <fullName evidence="3">Uncharacterized protein</fullName>
    </submittedName>
</protein>
<sequence>MMLPMKYWRSLIGIRRMLMHKIWVFLSLGVEEAEHSICNVPTNEEGNNHSGKKRKSSNESLDAFLKRDHINEELQKLSNLSRIERHRALLAIDRGHEMTACSFTLEDEEKEDFMKVLLRGDL</sequence>
<keyword evidence="4" id="KW-1185">Reference proteome</keyword>
<evidence type="ECO:0000256" key="1">
    <source>
        <dbReference type="SAM" id="MobiDB-lite"/>
    </source>
</evidence>
<dbReference type="EMBL" id="BJWL01000015">
    <property type="protein sequence ID" value="GFZ01768.1"/>
    <property type="molecule type" value="Genomic_DNA"/>
</dbReference>
<feature type="chain" id="PRO_5029681982" evidence="2">
    <location>
        <begin position="34"/>
        <end position="122"/>
    </location>
</feature>
<reference evidence="3 4" key="1">
    <citation type="submission" date="2019-07" db="EMBL/GenBank/DDBJ databases">
        <title>De Novo Assembly of kiwifruit Actinidia rufa.</title>
        <authorList>
            <person name="Sugita-Konishi S."/>
            <person name="Sato K."/>
            <person name="Mori E."/>
            <person name="Abe Y."/>
            <person name="Kisaki G."/>
            <person name="Hamano K."/>
            <person name="Suezawa K."/>
            <person name="Otani M."/>
            <person name="Fukuda T."/>
            <person name="Manabe T."/>
            <person name="Gomi K."/>
            <person name="Tabuchi M."/>
            <person name="Akimitsu K."/>
            <person name="Kataoka I."/>
        </authorList>
    </citation>
    <scope>NUCLEOTIDE SEQUENCE [LARGE SCALE GENOMIC DNA]</scope>
    <source>
        <strain evidence="4">cv. Fuchu</strain>
    </source>
</reference>
<comment type="caution">
    <text evidence="3">The sequence shown here is derived from an EMBL/GenBank/DDBJ whole genome shotgun (WGS) entry which is preliminary data.</text>
</comment>
<dbReference type="Proteomes" id="UP000585474">
    <property type="component" value="Unassembled WGS sequence"/>
</dbReference>
<name>A0A7J0FV00_9ERIC</name>
<keyword evidence="2" id="KW-0732">Signal</keyword>
<dbReference type="AlphaFoldDB" id="A0A7J0FV00"/>
<feature type="region of interest" description="Disordered" evidence="1">
    <location>
        <begin position="39"/>
        <end position="59"/>
    </location>
</feature>
<evidence type="ECO:0000313" key="4">
    <source>
        <dbReference type="Proteomes" id="UP000585474"/>
    </source>
</evidence>
<evidence type="ECO:0000256" key="2">
    <source>
        <dbReference type="SAM" id="SignalP"/>
    </source>
</evidence>
<feature type="signal peptide" evidence="2">
    <location>
        <begin position="1"/>
        <end position="33"/>
    </location>
</feature>
<evidence type="ECO:0000313" key="3">
    <source>
        <dbReference type="EMBL" id="GFZ01768.1"/>
    </source>
</evidence>
<gene>
    <name evidence="3" type="ORF">Acr_15g0003770</name>
</gene>
<feature type="compositionally biased region" description="Polar residues" evidence="1">
    <location>
        <begin position="39"/>
        <end position="49"/>
    </location>
</feature>
<proteinExistence type="predicted"/>
<dbReference type="OrthoDB" id="618098at2759"/>
<organism evidence="3 4">
    <name type="scientific">Actinidia rufa</name>
    <dbReference type="NCBI Taxonomy" id="165716"/>
    <lineage>
        <taxon>Eukaryota</taxon>
        <taxon>Viridiplantae</taxon>
        <taxon>Streptophyta</taxon>
        <taxon>Embryophyta</taxon>
        <taxon>Tracheophyta</taxon>
        <taxon>Spermatophyta</taxon>
        <taxon>Magnoliopsida</taxon>
        <taxon>eudicotyledons</taxon>
        <taxon>Gunneridae</taxon>
        <taxon>Pentapetalae</taxon>
        <taxon>asterids</taxon>
        <taxon>Ericales</taxon>
        <taxon>Actinidiaceae</taxon>
        <taxon>Actinidia</taxon>
    </lineage>
</organism>
<accession>A0A7J0FV00</accession>